<dbReference type="EMBL" id="QGGI01000001">
    <property type="protein sequence ID" value="PWJ96481.1"/>
    <property type="molecule type" value="Genomic_DNA"/>
</dbReference>
<reference evidence="1 2" key="1">
    <citation type="submission" date="2018-05" db="EMBL/GenBank/DDBJ databases">
        <title>Genomic Encyclopedia of Type Strains, Phase IV (KMG-IV): sequencing the most valuable type-strain genomes for metagenomic binning, comparative biology and taxonomic classification.</title>
        <authorList>
            <person name="Goeker M."/>
        </authorList>
    </citation>
    <scope>NUCLEOTIDE SEQUENCE [LARGE SCALE GENOMIC DNA]</scope>
    <source>
        <strain evidence="1 2">DSM 24906</strain>
    </source>
</reference>
<evidence type="ECO:0000313" key="1">
    <source>
        <dbReference type="EMBL" id="PWJ96481.1"/>
    </source>
</evidence>
<dbReference type="AlphaFoldDB" id="A0AA45HJQ9"/>
<evidence type="ECO:0000313" key="2">
    <source>
        <dbReference type="Proteomes" id="UP000245921"/>
    </source>
</evidence>
<keyword evidence="2" id="KW-1185">Reference proteome</keyword>
<comment type="caution">
    <text evidence="1">The sequence shown here is derived from an EMBL/GenBank/DDBJ whole genome shotgun (WGS) entry which is preliminary data.</text>
</comment>
<gene>
    <name evidence="1" type="ORF">C7380_10153</name>
</gene>
<name>A0AA45HJQ9_9BACT</name>
<organism evidence="1 2">
    <name type="scientific">Oceanotoga teriensis</name>
    <dbReference type="NCBI Taxonomy" id="515440"/>
    <lineage>
        <taxon>Bacteria</taxon>
        <taxon>Thermotogati</taxon>
        <taxon>Thermotogota</taxon>
        <taxon>Thermotogae</taxon>
        <taxon>Petrotogales</taxon>
        <taxon>Petrotogaceae</taxon>
        <taxon>Oceanotoga</taxon>
    </lineage>
</organism>
<feature type="non-terminal residue" evidence="1">
    <location>
        <position position="1"/>
    </location>
</feature>
<protein>
    <submittedName>
        <fullName evidence="1">Uncharacterized protein</fullName>
    </submittedName>
</protein>
<dbReference type="RefSeq" id="WP_109603479.1">
    <property type="nucleotide sequence ID" value="NZ_QGGI01000001.1"/>
</dbReference>
<accession>A0AA45HJQ9</accession>
<proteinExistence type="predicted"/>
<dbReference type="Proteomes" id="UP000245921">
    <property type="component" value="Unassembled WGS sequence"/>
</dbReference>
<sequence length="146" mass="17610">KKVSKKYIKKTHNISINTPLLECNFSFNSKFRHYFSKITGVISFKFTADMATAWRKVKNENDKNFTIQNMLDIYYGKSNYAKYDNSMCQWNQFVKDFCEDEKSFLYSNKLKVASILWKEIRNSKKEKVYHKELLDKYSEKIKDYQK</sequence>